<gene>
    <name evidence="5" type="ORF">SPPG_02445</name>
</gene>
<dbReference type="EMBL" id="KQ257453">
    <property type="protein sequence ID" value="KND01937.1"/>
    <property type="molecule type" value="Genomic_DNA"/>
</dbReference>
<dbReference type="Proteomes" id="UP000053201">
    <property type="component" value="Unassembled WGS sequence"/>
</dbReference>
<organism evidence="5 6">
    <name type="scientific">Spizellomyces punctatus (strain DAOM BR117)</name>
    <dbReference type="NCBI Taxonomy" id="645134"/>
    <lineage>
        <taxon>Eukaryota</taxon>
        <taxon>Fungi</taxon>
        <taxon>Fungi incertae sedis</taxon>
        <taxon>Chytridiomycota</taxon>
        <taxon>Chytridiomycota incertae sedis</taxon>
        <taxon>Chytridiomycetes</taxon>
        <taxon>Spizellomycetales</taxon>
        <taxon>Spizellomycetaceae</taxon>
        <taxon>Spizellomyces</taxon>
    </lineage>
</organism>
<evidence type="ECO:0000313" key="5">
    <source>
        <dbReference type="EMBL" id="KND01937.1"/>
    </source>
</evidence>
<dbReference type="PANTHER" id="PTHR13213:SF2">
    <property type="entry name" value="MYB-BINDING PROTEIN 1A"/>
    <property type="match status" value="1"/>
</dbReference>
<dbReference type="OMA" id="VWKHDDP"/>
<dbReference type="Pfam" id="PF04931">
    <property type="entry name" value="DNA_pol_phi"/>
    <property type="match status" value="1"/>
</dbReference>
<accession>A0A0L0HLD5</accession>
<sequence length="1156" mass="130996">MSNDMMALYWELASVDPTVRQKAADKLVRALYTFQHDLHPTLENAVSTPSGDNLDQLCAQDVSYGIKRLLRGLPSSRDGARQGFAVALTELLKSLEFLRVSTALSLLAKLTQTEGAKGQEERDILFGRIFGLMAICQADMLARPHTTIEDVQEMVTRLLKYASSKSYIKETCFKVLITMVEKLHETKLEAEAVEYVIPTVLSKGIEGPEELWFAIVMQSRYPKFAWASVLPSWRDGSVLHTKNKTQLVAILKESTYTIPRVHLVWDALLDAVLTSPPLSKLSIRDLWSVLDDALFSSSYERKFLGLLLFQKILPRLDATEVPFLFTPQLLRTLINNLAKHDNYLHKVAKQTASMLSTVALERKDVALQLVLQLVGKNGHQRFDQVTKTKTVENILGSLEGEGIETYIKYLQDMFVNQGEPGDAGEADTVNQRRQWAVDQMLLLLKNGKIPKEEKWIQRIARFVWLHAFFKVQKADPKVDVIQVPRPEVSDATRELCTERLGSLLATLAGIALKSTGETRLAPGTMTDGQYWANDLHTFTVDLSKNKRVSLLVELDQEAQQTVQNATSTLHSIQKRITKPEVSQNRDVLAQYKAFELLFLHLLLHVYIEPAEAVGVLDELKNCFDLFFQDKSASPKKRKAKDADDMEEDHAPIEVLVDILISFLAKPSALVRSLSQDVFKVFNNQLTKKSLDLIFEVLSAKGGVAGAQELFEEEEEEDEDVDMESGDAMDVDSKQEDDDDEDDEEEGEDEDEDEDDDDEEESGEVDEELRRKIKEALGNAAIDEEDDDSDEEAFLDDDEMEAFDDKLAEIFRQRKEIKTAKKDVKNQVLHFKLRVVDLLDIFLRKSPQNPLVIELIMPLIKLITSTSRSTDDKDLHEKLLSLAKNKLFRLREVPTEPALNVDRAVEVLKEVHEYARRATDATLFGLCNGASLLLTRILSHVKEPIPKKEVKKTPKKRKVETKEAPDTKPMSRVASVYQETLSDFMTKNKTRVKPVIFLDLINRYPVYAWELLPSLVDFTSESVDAKAYNLVQAYNIISRIMKQAPKGEDEERAKVVKEVLPKLAENFIRTLQQAVDGEVDGPRSLGKERVKDLLKDMMAVARRSVKLIDDQDEISKLWRADEIRQALDRLCDSERFQGVTSLKGQSKQLLALVEKKA</sequence>
<comment type="subcellular location">
    <subcellularLocation>
        <location evidence="1">Nucleus</location>
    </subcellularLocation>
</comment>
<dbReference type="PANTHER" id="PTHR13213">
    <property type="entry name" value="MYB-BINDING PROTEIN 1A FAMILY MEMBER"/>
    <property type="match status" value="1"/>
</dbReference>
<dbReference type="GO" id="GO:0005730">
    <property type="term" value="C:nucleolus"/>
    <property type="evidence" value="ECO:0007669"/>
    <property type="project" value="InterPro"/>
</dbReference>
<evidence type="ECO:0000256" key="4">
    <source>
        <dbReference type="SAM" id="MobiDB-lite"/>
    </source>
</evidence>
<proteinExistence type="inferred from homology"/>
<dbReference type="AlphaFoldDB" id="A0A0L0HLD5"/>
<keyword evidence="3" id="KW-0539">Nucleus</keyword>
<evidence type="ECO:0000256" key="3">
    <source>
        <dbReference type="ARBA" id="ARBA00023242"/>
    </source>
</evidence>
<dbReference type="STRING" id="645134.A0A0L0HLD5"/>
<dbReference type="VEuPathDB" id="FungiDB:SPPG_02445"/>
<evidence type="ECO:0008006" key="7">
    <source>
        <dbReference type="Google" id="ProtNLM"/>
    </source>
</evidence>
<protein>
    <recommendedName>
        <fullName evidence="7">DNA polymerase phi subunit</fullName>
    </recommendedName>
</protein>
<evidence type="ECO:0000256" key="2">
    <source>
        <dbReference type="ARBA" id="ARBA00006809"/>
    </source>
</evidence>
<dbReference type="eggNOG" id="KOG1926">
    <property type="taxonomic scope" value="Eukaryota"/>
</dbReference>
<evidence type="ECO:0000256" key="1">
    <source>
        <dbReference type="ARBA" id="ARBA00004123"/>
    </source>
</evidence>
<dbReference type="GO" id="GO:0006355">
    <property type="term" value="P:regulation of DNA-templated transcription"/>
    <property type="evidence" value="ECO:0007669"/>
    <property type="project" value="InterPro"/>
</dbReference>
<dbReference type="InterPro" id="IPR007015">
    <property type="entry name" value="DNA_pol_V/MYBBP1A"/>
</dbReference>
<dbReference type="SUPFAM" id="SSF48371">
    <property type="entry name" value="ARM repeat"/>
    <property type="match status" value="1"/>
</dbReference>
<dbReference type="FunCoup" id="A0A0L0HLD5">
    <property type="interactions" value="421"/>
</dbReference>
<comment type="similarity">
    <text evidence="2">Belongs to the MYBBP1A family.</text>
</comment>
<dbReference type="GO" id="GO:0000182">
    <property type="term" value="F:rDNA binding"/>
    <property type="evidence" value="ECO:0007669"/>
    <property type="project" value="TreeGrafter"/>
</dbReference>
<dbReference type="InParanoid" id="A0A0L0HLD5"/>
<keyword evidence="6" id="KW-1185">Reference proteome</keyword>
<evidence type="ECO:0000313" key="6">
    <source>
        <dbReference type="Proteomes" id="UP000053201"/>
    </source>
</evidence>
<name>A0A0L0HLD5_SPIPD</name>
<dbReference type="OrthoDB" id="342531at2759"/>
<reference evidence="5 6" key="1">
    <citation type="submission" date="2009-08" db="EMBL/GenBank/DDBJ databases">
        <title>The Genome Sequence of Spizellomyces punctatus strain DAOM BR117.</title>
        <authorList>
            <consortium name="The Broad Institute Genome Sequencing Platform"/>
            <person name="Russ C."/>
            <person name="Cuomo C."/>
            <person name="Shea T."/>
            <person name="Young S.K."/>
            <person name="Zeng Q."/>
            <person name="Koehrsen M."/>
            <person name="Haas B."/>
            <person name="Borodovsky M."/>
            <person name="Guigo R."/>
            <person name="Alvarado L."/>
            <person name="Berlin A."/>
            <person name="Bochicchio J."/>
            <person name="Borenstein D."/>
            <person name="Chapman S."/>
            <person name="Chen Z."/>
            <person name="Engels R."/>
            <person name="Freedman E."/>
            <person name="Gellesch M."/>
            <person name="Goldberg J."/>
            <person name="Griggs A."/>
            <person name="Gujja S."/>
            <person name="Heiman D."/>
            <person name="Hepburn T."/>
            <person name="Howarth C."/>
            <person name="Jen D."/>
            <person name="Larson L."/>
            <person name="Lewis B."/>
            <person name="Mehta T."/>
            <person name="Park D."/>
            <person name="Pearson M."/>
            <person name="Roberts A."/>
            <person name="Saif S."/>
            <person name="Shenoy N."/>
            <person name="Sisk P."/>
            <person name="Stolte C."/>
            <person name="Sykes S."/>
            <person name="Thomson T."/>
            <person name="Walk T."/>
            <person name="White J."/>
            <person name="Yandava C."/>
            <person name="Burger G."/>
            <person name="Gray M.W."/>
            <person name="Holland P.W.H."/>
            <person name="King N."/>
            <person name="Lang F.B.F."/>
            <person name="Roger A.J."/>
            <person name="Ruiz-Trillo I."/>
            <person name="Lander E."/>
            <person name="Nusbaum C."/>
        </authorList>
    </citation>
    <scope>NUCLEOTIDE SEQUENCE [LARGE SCALE GENOMIC DNA]</scope>
    <source>
        <strain evidence="5 6">DAOM BR117</strain>
    </source>
</reference>
<feature type="region of interest" description="Disordered" evidence="4">
    <location>
        <begin position="707"/>
        <end position="769"/>
    </location>
</feature>
<feature type="compositionally biased region" description="Acidic residues" evidence="4">
    <location>
        <begin position="709"/>
        <end position="766"/>
    </location>
</feature>
<dbReference type="InterPro" id="IPR016024">
    <property type="entry name" value="ARM-type_fold"/>
</dbReference>
<dbReference type="GeneID" id="27686029"/>
<feature type="region of interest" description="Disordered" evidence="4">
    <location>
        <begin position="947"/>
        <end position="966"/>
    </location>
</feature>
<dbReference type="RefSeq" id="XP_016609976.1">
    <property type="nucleotide sequence ID" value="XM_016750733.1"/>
</dbReference>